<dbReference type="KEGG" id="pcot:PCOAH_00048850"/>
<evidence type="ECO:0000313" key="2">
    <source>
        <dbReference type="Proteomes" id="UP000092716"/>
    </source>
</evidence>
<dbReference type="Proteomes" id="UP000092716">
    <property type="component" value="Chromosome 13"/>
</dbReference>
<dbReference type="EMBL" id="CP016251">
    <property type="protein sequence ID" value="ANQ10584.1"/>
    <property type="molecule type" value="Genomic_DNA"/>
</dbReference>
<organism evidence="1 2">
    <name type="scientific">Plasmodium coatneyi</name>
    <dbReference type="NCBI Taxonomy" id="208452"/>
    <lineage>
        <taxon>Eukaryota</taxon>
        <taxon>Sar</taxon>
        <taxon>Alveolata</taxon>
        <taxon>Apicomplexa</taxon>
        <taxon>Aconoidasida</taxon>
        <taxon>Haemosporida</taxon>
        <taxon>Plasmodiidae</taxon>
        <taxon>Plasmodium</taxon>
    </lineage>
</organism>
<dbReference type="AlphaFoldDB" id="A0A1B1E6C5"/>
<dbReference type="Gene3D" id="1.20.890.10">
    <property type="entry name" value="cAMP-dependent protein kinase regulatory subunit, dimerization-anchoring domain"/>
    <property type="match status" value="1"/>
</dbReference>
<evidence type="ECO:0000313" key="1">
    <source>
        <dbReference type="EMBL" id="ANQ10584.1"/>
    </source>
</evidence>
<sequence>MFQEEDFHLLNFRRRESNGRKDLGEELPNEPHRRLVNFPTSLNANFTHSVLDFQKIEPSYFLTNDLSRRPAGECGEAGEGGPRDEITFEKEVNEEREHKKIITLFDLSEEQKEKVNHFKIKKVLQNEVYLKKNKILKYLIHIFVCDLLKEKPDDIYEFAACYFTHPQLRQSVAQRLRGMLGRA</sequence>
<keyword evidence="2" id="KW-1185">Reference proteome</keyword>
<reference evidence="2" key="1">
    <citation type="submission" date="2016-06" db="EMBL/GenBank/DDBJ databases">
        <title>First high quality genome sequence of Plasmodium coatneyi using continuous long reads from single molecule, real-time sequencing.</title>
        <authorList>
            <person name="Chien J.-T."/>
            <person name="Pakala S.B."/>
            <person name="Geraldo J.A."/>
            <person name="Lapp S.A."/>
            <person name="Barnwell J.W."/>
            <person name="Kissinger J.C."/>
            <person name="Galinski M.R."/>
            <person name="Humphrey J.C."/>
        </authorList>
    </citation>
    <scope>NUCLEOTIDE SEQUENCE [LARGE SCALE GENOMIC DNA]</scope>
    <source>
        <strain evidence="2">Hackeri</strain>
    </source>
</reference>
<dbReference type="GeneID" id="30911616"/>
<dbReference type="SUPFAM" id="SSF47391">
    <property type="entry name" value="Dimerization-anchoring domain of cAMP-dependent PK regulatory subunit"/>
    <property type="match status" value="1"/>
</dbReference>
<proteinExistence type="predicted"/>
<dbReference type="RefSeq" id="XP_019917279.1">
    <property type="nucleotide sequence ID" value="XM_020061668.1"/>
</dbReference>
<name>A0A1B1E6C5_9APIC</name>
<dbReference type="VEuPathDB" id="PlasmoDB:PCOAH_00048850"/>
<protein>
    <recommendedName>
        <fullName evidence="3">RIIa domain-containing protein</fullName>
    </recommendedName>
</protein>
<dbReference type="OrthoDB" id="10249338at2759"/>
<evidence type="ECO:0008006" key="3">
    <source>
        <dbReference type="Google" id="ProtNLM"/>
    </source>
</evidence>
<gene>
    <name evidence="1" type="ORF">PCOAH_00048850</name>
</gene>
<dbReference type="CDD" id="cd22971">
    <property type="entry name" value="DD_RIIAD1"/>
    <property type="match status" value="1"/>
</dbReference>
<dbReference type="InterPro" id="IPR059162">
    <property type="entry name" value="RIIAD1"/>
</dbReference>
<accession>A0A1B1E6C5</accession>